<reference evidence="1" key="1">
    <citation type="submission" date="2023-06" db="EMBL/GenBank/DDBJ databases">
        <authorList>
            <consortium name="Lawrence Berkeley National Laboratory"/>
            <person name="Ahrendt S."/>
            <person name="Sahu N."/>
            <person name="Indic B."/>
            <person name="Wong-Bajracharya J."/>
            <person name="Merenyi Z."/>
            <person name="Ke H.-M."/>
            <person name="Monk M."/>
            <person name="Kocsube S."/>
            <person name="Drula E."/>
            <person name="Lipzen A."/>
            <person name="Balint B."/>
            <person name="Henrissat B."/>
            <person name="Andreopoulos B."/>
            <person name="Martin F.M."/>
            <person name="Harder C.B."/>
            <person name="Rigling D."/>
            <person name="Ford K.L."/>
            <person name="Foster G.D."/>
            <person name="Pangilinan J."/>
            <person name="Papanicolaou A."/>
            <person name="Barry K."/>
            <person name="LaButti K."/>
            <person name="Viragh M."/>
            <person name="Koriabine M."/>
            <person name="Yan M."/>
            <person name="Riley R."/>
            <person name="Champramary S."/>
            <person name="Plett K.L."/>
            <person name="Tsai I.J."/>
            <person name="Slot J."/>
            <person name="Sipos G."/>
            <person name="Plett J."/>
            <person name="Nagy L.G."/>
            <person name="Grigoriev I.V."/>
        </authorList>
    </citation>
    <scope>NUCLEOTIDE SEQUENCE</scope>
    <source>
        <strain evidence="1">FPL87.14</strain>
    </source>
</reference>
<dbReference type="EMBL" id="JAUEPT010000011">
    <property type="protein sequence ID" value="KAK0447739.1"/>
    <property type="molecule type" value="Genomic_DNA"/>
</dbReference>
<protein>
    <submittedName>
        <fullName evidence="1">Uncharacterized protein</fullName>
    </submittedName>
</protein>
<gene>
    <name evidence="1" type="ORF">EV421DRAFT_158758</name>
</gene>
<keyword evidence="2" id="KW-1185">Reference proteome</keyword>
<sequence length="363" mass="43113">MEATNSSHLSSSRLSPATESPRRLNKIVAWFKFRFSRRHHIRSHAVNSRPSGARCFMKLRRRSVRPVPVFPLEIIEFIIYEVWNLQLSTRARRAFRQASMRVSHTWMATFMRISLADLRITDYAYFDYVWRHILEDNKSITCKHFDLQSYLENCCRSMTLYISIDYASYRRQCLLPPHLNCPGPQADPNRMASILHYHGLFLKFCHNLLALRHVHLRYHNRLPLDYYDHIYRFHSFPTTVTDLEITHTFDDFHEFPDQLYDNLSDRYIRPHKRETFFGERFPWQLPHIRRLTVRGGHVPLVLTIALRAEGLEEITTDVDSEQVVQGLQRLNVSNLRVTRCSPPVQGVEEKFMTLESRRIAQEN</sequence>
<dbReference type="AlphaFoldDB" id="A0AA39MVN1"/>
<proteinExistence type="predicted"/>
<evidence type="ECO:0000313" key="1">
    <source>
        <dbReference type="EMBL" id="KAK0447739.1"/>
    </source>
</evidence>
<accession>A0AA39MVN1</accession>
<organism evidence="1 2">
    <name type="scientific">Armillaria borealis</name>
    <dbReference type="NCBI Taxonomy" id="47425"/>
    <lineage>
        <taxon>Eukaryota</taxon>
        <taxon>Fungi</taxon>
        <taxon>Dikarya</taxon>
        <taxon>Basidiomycota</taxon>
        <taxon>Agaricomycotina</taxon>
        <taxon>Agaricomycetes</taxon>
        <taxon>Agaricomycetidae</taxon>
        <taxon>Agaricales</taxon>
        <taxon>Marasmiineae</taxon>
        <taxon>Physalacriaceae</taxon>
        <taxon>Armillaria</taxon>
    </lineage>
</organism>
<name>A0AA39MVN1_9AGAR</name>
<evidence type="ECO:0000313" key="2">
    <source>
        <dbReference type="Proteomes" id="UP001175226"/>
    </source>
</evidence>
<dbReference type="Proteomes" id="UP001175226">
    <property type="component" value="Unassembled WGS sequence"/>
</dbReference>
<comment type="caution">
    <text evidence="1">The sequence shown here is derived from an EMBL/GenBank/DDBJ whole genome shotgun (WGS) entry which is preliminary data.</text>
</comment>